<dbReference type="PANTHER" id="PTHR30427">
    <property type="entry name" value="TRANSCRIPTIONAL ACTIVATOR PROTEIN LYSR"/>
    <property type="match status" value="1"/>
</dbReference>
<keyword evidence="6" id="KW-0614">Plasmid</keyword>
<evidence type="ECO:0000256" key="2">
    <source>
        <dbReference type="ARBA" id="ARBA00023015"/>
    </source>
</evidence>
<keyword evidence="4" id="KW-0804">Transcription</keyword>
<geneLocation type="plasmid" evidence="6 7">
    <name>p1536_1</name>
</geneLocation>
<feature type="domain" description="HTH lysR-type" evidence="5">
    <location>
        <begin position="1"/>
        <end position="46"/>
    </location>
</feature>
<dbReference type="InterPro" id="IPR000847">
    <property type="entry name" value="LysR_HTH_N"/>
</dbReference>
<sequence length="286" mass="31063">MLAGTVTGAGELLRLTQPTVSKLIADLELGTGLTLFERSHGRLLPTTEAQTLLQQIDRVFTAIDDLDRNARQLARGQSGHLRIVAIPALVLDYLPRAVASFMKRRPDITVELNARAASRVVEWIAGRHADLGFASDIAANAGVELQPFQSLAGVCILPLGHPLTEKTAIEPADLAGEHFISLGPDSAFRHHVDRVFEEADIARRIVIETGLSATACAFVKDGMGVSIVDPVTAMDRHQSLDIVVRPFRPRIPFTTYAALPKHGSRPVLVNDFLEHLSGVARLNEVK</sequence>
<evidence type="ECO:0000256" key="1">
    <source>
        <dbReference type="ARBA" id="ARBA00009437"/>
    </source>
</evidence>
<organism evidence="6 7">
    <name type="scientific">Nitratireductor thuwali</name>
    <dbReference type="NCBI Taxonomy" id="2267699"/>
    <lineage>
        <taxon>Bacteria</taxon>
        <taxon>Pseudomonadati</taxon>
        <taxon>Pseudomonadota</taxon>
        <taxon>Alphaproteobacteria</taxon>
        <taxon>Hyphomicrobiales</taxon>
        <taxon>Phyllobacteriaceae</taxon>
        <taxon>Nitratireductor</taxon>
    </lineage>
</organism>
<accession>A0ABY5MNX3</accession>
<dbReference type="InterPro" id="IPR037424">
    <property type="entry name" value="NocR_PBP2"/>
</dbReference>
<evidence type="ECO:0000313" key="6">
    <source>
        <dbReference type="EMBL" id="UUP19673.1"/>
    </source>
</evidence>
<dbReference type="PROSITE" id="PS50931">
    <property type="entry name" value="HTH_LYSR"/>
    <property type="match status" value="1"/>
</dbReference>
<evidence type="ECO:0000259" key="5">
    <source>
        <dbReference type="PROSITE" id="PS50931"/>
    </source>
</evidence>
<dbReference type="Pfam" id="PF03466">
    <property type="entry name" value="LysR_substrate"/>
    <property type="match status" value="1"/>
</dbReference>
<dbReference type="Proteomes" id="UP001342418">
    <property type="component" value="Plasmid p1536_1"/>
</dbReference>
<comment type="similarity">
    <text evidence="1">Belongs to the LysR transcriptional regulatory family.</text>
</comment>
<dbReference type="PANTHER" id="PTHR30427:SF1">
    <property type="entry name" value="TRANSCRIPTIONAL ACTIVATOR PROTEIN LYSR"/>
    <property type="match status" value="1"/>
</dbReference>
<protein>
    <submittedName>
        <fullName evidence="6">HTH-type transcriptional activator CmpR</fullName>
    </submittedName>
</protein>
<keyword evidence="7" id="KW-1185">Reference proteome</keyword>
<dbReference type="EMBL" id="CP030942">
    <property type="protein sequence ID" value="UUP19673.1"/>
    <property type="molecule type" value="Genomic_DNA"/>
</dbReference>
<proteinExistence type="inferred from homology"/>
<dbReference type="InterPro" id="IPR036390">
    <property type="entry name" value="WH_DNA-bd_sf"/>
</dbReference>
<keyword evidence="2" id="KW-0805">Transcription regulation</keyword>
<keyword evidence="3" id="KW-0238">DNA-binding</keyword>
<evidence type="ECO:0000256" key="4">
    <source>
        <dbReference type="ARBA" id="ARBA00023163"/>
    </source>
</evidence>
<dbReference type="Pfam" id="PF00126">
    <property type="entry name" value="HTH_1"/>
    <property type="match status" value="1"/>
</dbReference>
<dbReference type="SUPFAM" id="SSF53850">
    <property type="entry name" value="Periplasmic binding protein-like II"/>
    <property type="match status" value="1"/>
</dbReference>
<reference evidence="6 7" key="1">
    <citation type="submission" date="2018-07" db="EMBL/GenBank/DDBJ databases">
        <title>Genome sequence of Nitratireductor thuwali#1536.</title>
        <authorList>
            <person name="Michoud G."/>
            <person name="Merlino G."/>
            <person name="Sefrji F.O."/>
            <person name="Daffonchio D."/>
        </authorList>
    </citation>
    <scope>NUCLEOTIDE SEQUENCE [LARGE SCALE GENOMIC DNA]</scope>
    <source>
        <strain evidence="6 7">Nit1536</strain>
        <plasmid evidence="6 7">p1536_1</plasmid>
    </source>
</reference>
<dbReference type="CDD" id="cd08415">
    <property type="entry name" value="PBP2_LysR_opines_like"/>
    <property type="match status" value="1"/>
</dbReference>
<name>A0ABY5MNX3_9HYPH</name>
<dbReference type="Gene3D" id="3.40.190.290">
    <property type="match status" value="1"/>
</dbReference>
<evidence type="ECO:0000256" key="3">
    <source>
        <dbReference type="ARBA" id="ARBA00023125"/>
    </source>
</evidence>
<dbReference type="Gene3D" id="1.10.10.10">
    <property type="entry name" value="Winged helix-like DNA-binding domain superfamily/Winged helix DNA-binding domain"/>
    <property type="match status" value="1"/>
</dbReference>
<evidence type="ECO:0000313" key="7">
    <source>
        <dbReference type="Proteomes" id="UP001342418"/>
    </source>
</evidence>
<dbReference type="SUPFAM" id="SSF46785">
    <property type="entry name" value="Winged helix' DNA-binding domain"/>
    <property type="match status" value="1"/>
</dbReference>
<dbReference type="InterPro" id="IPR036388">
    <property type="entry name" value="WH-like_DNA-bd_sf"/>
</dbReference>
<gene>
    <name evidence="6" type="primary">cmpR_3</name>
    <name evidence="6" type="ORF">NTH_04185</name>
</gene>
<dbReference type="InterPro" id="IPR005119">
    <property type="entry name" value="LysR_subst-bd"/>
</dbReference>